<dbReference type="Proteomes" id="UP001634007">
    <property type="component" value="Unassembled WGS sequence"/>
</dbReference>
<comment type="caution">
    <text evidence="2">The sequence shown here is derived from an EMBL/GenBank/DDBJ whole genome shotgun (WGS) entry which is preliminary data.</text>
</comment>
<reference evidence="2 3" key="1">
    <citation type="submission" date="2024-11" db="EMBL/GenBank/DDBJ databases">
        <title>Chromosome-level genome assembly of Eucalyptus globulus Labill. provides insights into its genome evolution.</title>
        <authorList>
            <person name="Li X."/>
        </authorList>
    </citation>
    <scope>NUCLEOTIDE SEQUENCE [LARGE SCALE GENOMIC DNA]</scope>
    <source>
        <strain evidence="2">CL2024</strain>
        <tissue evidence="2">Fresh tender leaves</tissue>
    </source>
</reference>
<feature type="chain" id="PRO_5044887104" evidence="1">
    <location>
        <begin position="26"/>
        <end position="127"/>
    </location>
</feature>
<feature type="signal peptide" evidence="1">
    <location>
        <begin position="1"/>
        <end position="25"/>
    </location>
</feature>
<sequence length="127" mass="12954">MGDNRFYLSLSSLLVVLMLASKASPSPHSSNISASTSAAAAAFLPCNHSHGLAGSCLIADNLALEYQISSPHVPSRFLAGSSSATAATSNPNNAAGCGRTSAGKPYGPCTPEQNERPPNCGVYNRAC</sequence>
<dbReference type="EMBL" id="JBJKBG010000003">
    <property type="protein sequence ID" value="KAL3747899.1"/>
    <property type="molecule type" value="Genomic_DNA"/>
</dbReference>
<protein>
    <submittedName>
        <fullName evidence="2">Uncharacterized protein</fullName>
    </submittedName>
</protein>
<dbReference type="AlphaFoldDB" id="A0ABD3LBD6"/>
<evidence type="ECO:0000313" key="3">
    <source>
        <dbReference type="Proteomes" id="UP001634007"/>
    </source>
</evidence>
<accession>A0ABD3LBD6</accession>
<gene>
    <name evidence="2" type="ORF">ACJRO7_016678</name>
</gene>
<evidence type="ECO:0000313" key="2">
    <source>
        <dbReference type="EMBL" id="KAL3747899.1"/>
    </source>
</evidence>
<name>A0ABD3LBD6_EUCGL</name>
<keyword evidence="3" id="KW-1185">Reference proteome</keyword>
<organism evidence="2 3">
    <name type="scientific">Eucalyptus globulus</name>
    <name type="common">Tasmanian blue gum</name>
    <dbReference type="NCBI Taxonomy" id="34317"/>
    <lineage>
        <taxon>Eukaryota</taxon>
        <taxon>Viridiplantae</taxon>
        <taxon>Streptophyta</taxon>
        <taxon>Embryophyta</taxon>
        <taxon>Tracheophyta</taxon>
        <taxon>Spermatophyta</taxon>
        <taxon>Magnoliopsida</taxon>
        <taxon>eudicotyledons</taxon>
        <taxon>Gunneridae</taxon>
        <taxon>Pentapetalae</taxon>
        <taxon>rosids</taxon>
        <taxon>malvids</taxon>
        <taxon>Myrtales</taxon>
        <taxon>Myrtaceae</taxon>
        <taxon>Myrtoideae</taxon>
        <taxon>Eucalypteae</taxon>
        <taxon>Eucalyptus</taxon>
    </lineage>
</organism>
<proteinExistence type="predicted"/>
<keyword evidence="1" id="KW-0732">Signal</keyword>
<evidence type="ECO:0000256" key="1">
    <source>
        <dbReference type="SAM" id="SignalP"/>
    </source>
</evidence>